<dbReference type="EMBL" id="JAKFGM010000001">
    <property type="protein sequence ID" value="MCF2513740.1"/>
    <property type="molecule type" value="Genomic_DNA"/>
</dbReference>
<dbReference type="PIRSF" id="PIRSF500217">
    <property type="entry name" value="AlgI"/>
    <property type="match status" value="1"/>
</dbReference>
<organism evidence="15 16">
    <name type="scientific">Sphingomonas cremea</name>
    <dbReference type="NCBI Taxonomy" id="2904799"/>
    <lineage>
        <taxon>Bacteria</taxon>
        <taxon>Pseudomonadati</taxon>
        <taxon>Pseudomonadota</taxon>
        <taxon>Alphaproteobacteria</taxon>
        <taxon>Sphingomonadales</taxon>
        <taxon>Sphingomonadaceae</taxon>
        <taxon>Sphingomonas</taxon>
    </lineage>
</organism>
<accession>A0A9X1QII0</accession>
<dbReference type="InterPro" id="IPR004299">
    <property type="entry name" value="MBOAT_fam"/>
</dbReference>
<dbReference type="GO" id="GO:0005886">
    <property type="term" value="C:plasma membrane"/>
    <property type="evidence" value="ECO:0007669"/>
    <property type="project" value="UniProtKB-SubCell"/>
</dbReference>
<feature type="transmembrane region" description="Helical" evidence="14">
    <location>
        <begin position="42"/>
        <end position="64"/>
    </location>
</feature>
<dbReference type="AlphaFoldDB" id="A0A9X1QII0"/>
<evidence type="ECO:0000256" key="12">
    <source>
        <dbReference type="ARBA" id="ARBA00031030"/>
    </source>
</evidence>
<evidence type="ECO:0000256" key="7">
    <source>
        <dbReference type="ARBA" id="ARBA00022692"/>
    </source>
</evidence>
<proteinExistence type="inferred from homology"/>
<dbReference type="PIRSF" id="PIRSF016636">
    <property type="entry name" value="AlgI_DltB"/>
    <property type="match status" value="1"/>
</dbReference>
<comment type="caution">
    <text evidence="15">The sequence shown here is derived from an EMBL/GenBank/DDBJ whole genome shotgun (WGS) entry which is preliminary data.</text>
</comment>
<feature type="transmembrane region" description="Helical" evidence="14">
    <location>
        <begin position="151"/>
        <end position="170"/>
    </location>
</feature>
<evidence type="ECO:0000256" key="5">
    <source>
        <dbReference type="ARBA" id="ARBA00022475"/>
    </source>
</evidence>
<feature type="transmembrane region" description="Helical" evidence="14">
    <location>
        <begin position="406"/>
        <end position="429"/>
    </location>
</feature>
<dbReference type="Proteomes" id="UP001139410">
    <property type="component" value="Unassembled WGS sequence"/>
</dbReference>
<dbReference type="RefSeq" id="WP_235066239.1">
    <property type="nucleotide sequence ID" value="NZ_JAKFGM010000001.1"/>
</dbReference>
<evidence type="ECO:0000256" key="9">
    <source>
        <dbReference type="ARBA" id="ARBA00022989"/>
    </source>
</evidence>
<dbReference type="GO" id="GO:0016746">
    <property type="term" value="F:acyltransferase activity"/>
    <property type="evidence" value="ECO:0007669"/>
    <property type="project" value="UniProtKB-KW"/>
</dbReference>
<comment type="similarity">
    <text evidence="3 13">Belongs to the membrane-bound acyltransferase family.</text>
</comment>
<dbReference type="InterPro" id="IPR024194">
    <property type="entry name" value="Ac/AlaTfrase_AlgI/DltB"/>
</dbReference>
<evidence type="ECO:0000256" key="2">
    <source>
        <dbReference type="ARBA" id="ARBA00005182"/>
    </source>
</evidence>
<protein>
    <recommendedName>
        <fullName evidence="4">Probable alginate O-acetylase AlgI</fullName>
    </recommendedName>
    <alternativeName>
        <fullName evidence="12">Alginate biosynthesis protein AlgI</fullName>
    </alternativeName>
</protein>
<keyword evidence="5 13" id="KW-1003">Cell membrane</keyword>
<feature type="transmembrane region" description="Helical" evidence="14">
    <location>
        <begin position="190"/>
        <end position="216"/>
    </location>
</feature>
<evidence type="ECO:0000256" key="14">
    <source>
        <dbReference type="SAM" id="Phobius"/>
    </source>
</evidence>
<evidence type="ECO:0000256" key="11">
    <source>
        <dbReference type="ARBA" id="ARBA00023315"/>
    </source>
</evidence>
<keyword evidence="16" id="KW-1185">Reference proteome</keyword>
<evidence type="ECO:0000256" key="3">
    <source>
        <dbReference type="ARBA" id="ARBA00010323"/>
    </source>
</evidence>
<keyword evidence="9 14" id="KW-1133">Transmembrane helix</keyword>
<evidence type="ECO:0000256" key="1">
    <source>
        <dbReference type="ARBA" id="ARBA00004651"/>
    </source>
</evidence>
<name>A0A9X1QII0_9SPHN</name>
<dbReference type="GO" id="GO:0042121">
    <property type="term" value="P:alginic acid biosynthetic process"/>
    <property type="evidence" value="ECO:0007669"/>
    <property type="project" value="UniProtKB-KW"/>
</dbReference>
<dbReference type="Pfam" id="PF03062">
    <property type="entry name" value="MBOAT"/>
    <property type="match status" value="1"/>
</dbReference>
<keyword evidence="7 14" id="KW-0812">Transmembrane</keyword>
<keyword evidence="11 13" id="KW-0012">Acyltransferase</keyword>
<evidence type="ECO:0000256" key="4">
    <source>
        <dbReference type="ARBA" id="ARBA00016084"/>
    </source>
</evidence>
<evidence type="ECO:0000313" key="15">
    <source>
        <dbReference type="EMBL" id="MCF2513740.1"/>
    </source>
</evidence>
<dbReference type="PANTHER" id="PTHR13285">
    <property type="entry name" value="ACYLTRANSFERASE"/>
    <property type="match status" value="1"/>
</dbReference>
<feature type="transmembrane region" description="Helical" evidence="14">
    <location>
        <begin position="76"/>
        <end position="94"/>
    </location>
</feature>
<gene>
    <name evidence="15" type="ORF">LVY65_01485</name>
</gene>
<feature type="transmembrane region" description="Helical" evidence="14">
    <location>
        <begin position="359"/>
        <end position="381"/>
    </location>
</feature>
<evidence type="ECO:0000256" key="10">
    <source>
        <dbReference type="ARBA" id="ARBA00023136"/>
    </source>
</evidence>
<feature type="transmembrane region" description="Helical" evidence="14">
    <location>
        <begin position="237"/>
        <end position="264"/>
    </location>
</feature>
<dbReference type="InterPro" id="IPR051085">
    <property type="entry name" value="MB_O-acyltransferase"/>
</dbReference>
<dbReference type="PANTHER" id="PTHR13285:SF23">
    <property type="entry name" value="TEICHOIC ACID D-ALANYLTRANSFERASE"/>
    <property type="match status" value="1"/>
</dbReference>
<feature type="transmembrane region" description="Helical" evidence="14">
    <location>
        <begin position="441"/>
        <end position="459"/>
    </location>
</feature>
<keyword evidence="10 13" id="KW-0472">Membrane</keyword>
<keyword evidence="8" id="KW-0016">Alginate biosynthesis</keyword>
<comment type="pathway">
    <text evidence="2">Glycan biosynthesis; alginate biosynthesis.</text>
</comment>
<feature type="transmembrane region" description="Helical" evidence="14">
    <location>
        <begin position="120"/>
        <end position="139"/>
    </location>
</feature>
<feature type="transmembrane region" description="Helical" evidence="14">
    <location>
        <begin position="312"/>
        <end position="338"/>
    </location>
</feature>
<dbReference type="InterPro" id="IPR028362">
    <property type="entry name" value="AlgI"/>
</dbReference>
<reference evidence="15" key="1">
    <citation type="submission" date="2022-01" db="EMBL/GenBank/DDBJ databases">
        <authorList>
            <person name="Jo J.-H."/>
            <person name="Im W.-T."/>
        </authorList>
    </citation>
    <scope>NUCLEOTIDE SEQUENCE</scope>
    <source>
        <strain evidence="15">G124</strain>
    </source>
</reference>
<evidence type="ECO:0000313" key="16">
    <source>
        <dbReference type="Proteomes" id="UP001139410"/>
    </source>
</evidence>
<evidence type="ECO:0000256" key="6">
    <source>
        <dbReference type="ARBA" id="ARBA00022679"/>
    </source>
</evidence>
<comment type="subcellular location">
    <subcellularLocation>
        <location evidence="1">Cell membrane</location>
        <topology evidence="1">Multi-pass membrane protein</topology>
    </subcellularLocation>
</comment>
<evidence type="ECO:0000256" key="8">
    <source>
        <dbReference type="ARBA" id="ARBA00022841"/>
    </source>
</evidence>
<keyword evidence="6 13" id="KW-0808">Transferase</keyword>
<sequence length="472" mass="52744">MIFNSLTFIVFFVIVLALHNGPFSWRQKKINLLVASYLFYAAWNPPFVILLWVSTVVDWWAAQWMVRSKRERTRKAWMLISVVVNLGMLGYFKYGDFLMQNFVTVMGSIGVIYQPPPWDIVLPVGISFYTFATLSYTLDVYLRRSKPAGSFLNYALFVTFFPHLVAGPIMRPTELVPQFDEPRRATAHQLFFGLALLTLGLFQKVVIADGFLAPVVEAVYDAQGKVPGMLDSWTATLAFAGQIFCDFAGYSTSAIGVALCLGFAMPDNFRFPYGAVGFSDFWRRWHITLSSWLRDYLYIPLGGNRHGTARTYAALMGTMLLGGLWHGANWTFVVWGGLHGLYLSAERWLRSRFAGFKPGAITLFSLAILTFVLINVTWVFFRAKTFGEAGTILTGMAGLAAKPDPLIAAGPMIIALTIVAAIFGTHWAMRETTLEAVIERTPSVVLGSIWTLMLFAVVIEQGQGSAFIYFAF</sequence>
<evidence type="ECO:0000256" key="13">
    <source>
        <dbReference type="PIRNR" id="PIRNR016636"/>
    </source>
</evidence>